<accession>A0A6A5XXI9</accession>
<dbReference type="AlphaFoldDB" id="A0A6A5XXI9"/>
<dbReference type="InterPro" id="IPR032466">
    <property type="entry name" value="Metal_Hydrolase"/>
</dbReference>
<dbReference type="InterPro" id="IPR052350">
    <property type="entry name" value="Metallo-dep_Lactonases"/>
</dbReference>
<dbReference type="Gene3D" id="3.20.20.140">
    <property type="entry name" value="Metal-dependent hydrolases"/>
    <property type="match status" value="1"/>
</dbReference>
<dbReference type="RefSeq" id="XP_033386008.1">
    <property type="nucleotide sequence ID" value="XM_033521321.1"/>
</dbReference>
<evidence type="ECO:0000256" key="1">
    <source>
        <dbReference type="ARBA" id="ARBA00038310"/>
    </source>
</evidence>
<dbReference type="Pfam" id="PF04909">
    <property type="entry name" value="Amidohydro_2"/>
    <property type="match status" value="1"/>
</dbReference>
<evidence type="ECO:0000313" key="4">
    <source>
        <dbReference type="Proteomes" id="UP000799778"/>
    </source>
</evidence>
<comment type="similarity">
    <text evidence="1">Belongs to the metallo-dependent hydrolases superfamily.</text>
</comment>
<keyword evidence="4" id="KW-1185">Reference proteome</keyword>
<dbReference type="SUPFAM" id="SSF51556">
    <property type="entry name" value="Metallo-dependent hydrolases"/>
    <property type="match status" value="1"/>
</dbReference>
<evidence type="ECO:0000259" key="2">
    <source>
        <dbReference type="Pfam" id="PF04909"/>
    </source>
</evidence>
<gene>
    <name evidence="3" type="ORF">BU24DRAFT_155586</name>
</gene>
<dbReference type="EMBL" id="ML978068">
    <property type="protein sequence ID" value="KAF2017669.1"/>
    <property type="molecule type" value="Genomic_DNA"/>
</dbReference>
<evidence type="ECO:0000313" key="3">
    <source>
        <dbReference type="EMBL" id="KAF2017669.1"/>
    </source>
</evidence>
<dbReference type="PANTHER" id="PTHR43569:SF2">
    <property type="entry name" value="AMIDOHYDROLASE-RELATED DOMAIN-CONTAINING PROTEIN"/>
    <property type="match status" value="1"/>
</dbReference>
<dbReference type="InterPro" id="IPR006680">
    <property type="entry name" value="Amidohydro-rel"/>
</dbReference>
<dbReference type="OrthoDB" id="2135488at2759"/>
<dbReference type="GeneID" id="54278718"/>
<name>A0A6A5XXI9_9PLEO</name>
<dbReference type="Proteomes" id="UP000799778">
    <property type="component" value="Unassembled WGS sequence"/>
</dbReference>
<reference evidence="3" key="1">
    <citation type="journal article" date="2020" name="Stud. Mycol.">
        <title>101 Dothideomycetes genomes: a test case for predicting lifestyles and emergence of pathogens.</title>
        <authorList>
            <person name="Haridas S."/>
            <person name="Albert R."/>
            <person name="Binder M."/>
            <person name="Bloem J."/>
            <person name="Labutti K."/>
            <person name="Salamov A."/>
            <person name="Andreopoulos B."/>
            <person name="Baker S."/>
            <person name="Barry K."/>
            <person name="Bills G."/>
            <person name="Bluhm B."/>
            <person name="Cannon C."/>
            <person name="Castanera R."/>
            <person name="Culley D."/>
            <person name="Daum C."/>
            <person name="Ezra D."/>
            <person name="Gonzalez J."/>
            <person name="Henrissat B."/>
            <person name="Kuo A."/>
            <person name="Liang C."/>
            <person name="Lipzen A."/>
            <person name="Lutzoni F."/>
            <person name="Magnuson J."/>
            <person name="Mondo S."/>
            <person name="Nolan M."/>
            <person name="Ohm R."/>
            <person name="Pangilinan J."/>
            <person name="Park H.-J."/>
            <person name="Ramirez L."/>
            <person name="Alfaro M."/>
            <person name="Sun H."/>
            <person name="Tritt A."/>
            <person name="Yoshinaga Y."/>
            <person name="Zwiers L.-H."/>
            <person name="Turgeon B."/>
            <person name="Goodwin S."/>
            <person name="Spatafora J."/>
            <person name="Crous P."/>
            <person name="Grigoriev I."/>
        </authorList>
    </citation>
    <scope>NUCLEOTIDE SEQUENCE</scope>
    <source>
        <strain evidence="3">CBS 175.79</strain>
    </source>
</reference>
<dbReference type="PANTHER" id="PTHR43569">
    <property type="entry name" value="AMIDOHYDROLASE"/>
    <property type="match status" value="1"/>
</dbReference>
<dbReference type="GO" id="GO:0016787">
    <property type="term" value="F:hydrolase activity"/>
    <property type="evidence" value="ECO:0007669"/>
    <property type="project" value="InterPro"/>
</dbReference>
<sequence length="369" mass="40656">MSKILDTHIHLWPSTATTSKNHGWMQPGHFLSKRHGISDYLSTTHSTSPPELQPSGFIYVETDRYLPSSAPDVPTEAPESELRNALVAWAKEPLAELEFLRRIVEGSPDEGDGFEAADAERMKGCVIWAPFHLESRLFDLYIRVAEEVAGPRLWAKVVGFRYLLQGINDEGEMRALVGSQRWVTNLLSLRRGRGGRGWAFDVGVDTHGGGIWQLDVAAGMIDKIRGIEANDGAGNVAFVLNHLCKPDLSSTPSSAWPDFRLWKSLLTHSATQPAVYMKFSGAFNEFAPSPTPSSVSALKESLGPFIAHIVDQFGTGKVMFGSDWPVCNVGGPNGEENWGLWRELVAAFVEEAGDDIWWRAGCEAYGIMI</sequence>
<proteinExistence type="inferred from homology"/>
<protein>
    <recommendedName>
        <fullName evidence="2">Amidohydrolase-related domain-containing protein</fullName>
    </recommendedName>
</protein>
<organism evidence="3 4">
    <name type="scientific">Aaosphaeria arxii CBS 175.79</name>
    <dbReference type="NCBI Taxonomy" id="1450172"/>
    <lineage>
        <taxon>Eukaryota</taxon>
        <taxon>Fungi</taxon>
        <taxon>Dikarya</taxon>
        <taxon>Ascomycota</taxon>
        <taxon>Pezizomycotina</taxon>
        <taxon>Dothideomycetes</taxon>
        <taxon>Pleosporomycetidae</taxon>
        <taxon>Pleosporales</taxon>
        <taxon>Pleosporales incertae sedis</taxon>
        <taxon>Aaosphaeria</taxon>
    </lineage>
</organism>
<feature type="domain" description="Amidohydrolase-related" evidence="2">
    <location>
        <begin position="234"/>
        <end position="335"/>
    </location>
</feature>